<protein>
    <submittedName>
        <fullName evidence="1">Uncharacterized protein</fullName>
    </submittedName>
</protein>
<sequence length="123" mass="14178">MDGYTVILLGLKKIALEYANFLKELREKSDIIWNSKELRPLSVDGRNFLKTWLNGHLNEIQLARGKKKTKSYMQDDPLRLLKEEYDKILQAGTCSSLLGISPDITTKGVSPFELFSSYYEFLK</sequence>
<dbReference type="AlphaFoldDB" id="X1AT68"/>
<proteinExistence type="predicted"/>
<accession>X1AT68</accession>
<organism evidence="1">
    <name type="scientific">marine sediment metagenome</name>
    <dbReference type="NCBI Taxonomy" id="412755"/>
    <lineage>
        <taxon>unclassified sequences</taxon>
        <taxon>metagenomes</taxon>
        <taxon>ecological metagenomes</taxon>
    </lineage>
</organism>
<comment type="caution">
    <text evidence="1">The sequence shown here is derived from an EMBL/GenBank/DDBJ whole genome shotgun (WGS) entry which is preliminary data.</text>
</comment>
<dbReference type="EMBL" id="BART01014549">
    <property type="protein sequence ID" value="GAG75448.1"/>
    <property type="molecule type" value="Genomic_DNA"/>
</dbReference>
<reference evidence="1" key="1">
    <citation type="journal article" date="2014" name="Front. Microbiol.">
        <title>High frequency of phylogenetically diverse reductive dehalogenase-homologous genes in deep subseafloor sedimentary metagenomes.</title>
        <authorList>
            <person name="Kawai M."/>
            <person name="Futagami T."/>
            <person name="Toyoda A."/>
            <person name="Takaki Y."/>
            <person name="Nishi S."/>
            <person name="Hori S."/>
            <person name="Arai W."/>
            <person name="Tsubouchi T."/>
            <person name="Morono Y."/>
            <person name="Uchiyama I."/>
            <person name="Ito T."/>
            <person name="Fujiyama A."/>
            <person name="Inagaki F."/>
            <person name="Takami H."/>
        </authorList>
    </citation>
    <scope>NUCLEOTIDE SEQUENCE</scope>
    <source>
        <strain evidence="1">Expedition CK06-06</strain>
    </source>
</reference>
<evidence type="ECO:0000313" key="1">
    <source>
        <dbReference type="EMBL" id="GAG75448.1"/>
    </source>
</evidence>
<gene>
    <name evidence="1" type="ORF">S01H4_28927</name>
</gene>
<feature type="non-terminal residue" evidence="1">
    <location>
        <position position="123"/>
    </location>
</feature>
<name>X1AT68_9ZZZZ</name>